<dbReference type="Proteomes" id="UP001500979">
    <property type="component" value="Unassembled WGS sequence"/>
</dbReference>
<dbReference type="Pfam" id="PF25906">
    <property type="entry name" value="PucR-like_N"/>
    <property type="match status" value="1"/>
</dbReference>
<evidence type="ECO:0000313" key="3">
    <source>
        <dbReference type="EMBL" id="GAA2787840.1"/>
    </source>
</evidence>
<dbReference type="InterPro" id="IPR058663">
    <property type="entry name" value="PucR-like_N"/>
</dbReference>
<evidence type="ECO:0000259" key="2">
    <source>
        <dbReference type="Pfam" id="PF25906"/>
    </source>
</evidence>
<dbReference type="RefSeq" id="WP_344679560.1">
    <property type="nucleotide sequence ID" value="NZ_BAAAUX010000011.1"/>
</dbReference>
<dbReference type="PANTHER" id="PTHR33744:SF1">
    <property type="entry name" value="DNA-BINDING TRANSCRIPTIONAL ACTIVATOR ADER"/>
    <property type="match status" value="1"/>
</dbReference>
<name>A0ABN3VC63_9PSEU</name>
<dbReference type="EMBL" id="BAAAUX010000011">
    <property type="protein sequence ID" value="GAA2787840.1"/>
    <property type="molecule type" value="Genomic_DNA"/>
</dbReference>
<evidence type="ECO:0000259" key="1">
    <source>
        <dbReference type="Pfam" id="PF13556"/>
    </source>
</evidence>
<feature type="domain" description="PucR C-terminal helix-turn-helix" evidence="1">
    <location>
        <begin position="286"/>
        <end position="344"/>
    </location>
</feature>
<organism evidence="3 4">
    <name type="scientific">Saccharopolyspora taberi</name>
    <dbReference type="NCBI Taxonomy" id="60895"/>
    <lineage>
        <taxon>Bacteria</taxon>
        <taxon>Bacillati</taxon>
        <taxon>Actinomycetota</taxon>
        <taxon>Actinomycetes</taxon>
        <taxon>Pseudonocardiales</taxon>
        <taxon>Pseudonocardiaceae</taxon>
        <taxon>Saccharopolyspora</taxon>
    </lineage>
</organism>
<dbReference type="InterPro" id="IPR042070">
    <property type="entry name" value="PucR_C-HTH_sf"/>
</dbReference>
<gene>
    <name evidence="3" type="ORF">GCM10010470_22910</name>
</gene>
<sequence length="361" mass="39364">MVGEIRRHLPEHARLLEGRAGHALACDLGRALLSAHAMRPDSRELLHRLGKAEFEAGRAPERLHRAFRACGRVGMRHLAAFARQLDISSDVVGAFGEAVFTAVDSLSQVSSAGYADARATAPDHKQRCRRQLLQHLLDGTPLHCSLAELARAADWELPAEVTAIALGSADEIGEVVRRVGDQALVGDDDPEPFLLVPGDARLPAGPARVAVGPRLPLGSAATSLEWARRTLDLVRRGVLPDAPVTRWEDHLCTHFLVHNSFLISALGERRLAPLAGLEPKQRAKMTETLLAWLRCRGGGAPEVAARLGLHPQTVRYRMRQLESLFGDQLDDPCARLELEIVLRAGELTALSEQDTDPPVRT</sequence>
<accession>A0ABN3VC63</accession>
<dbReference type="Pfam" id="PF13556">
    <property type="entry name" value="HTH_30"/>
    <property type="match status" value="1"/>
</dbReference>
<reference evidence="3 4" key="1">
    <citation type="journal article" date="2019" name="Int. J. Syst. Evol. Microbiol.">
        <title>The Global Catalogue of Microorganisms (GCM) 10K type strain sequencing project: providing services to taxonomists for standard genome sequencing and annotation.</title>
        <authorList>
            <consortium name="The Broad Institute Genomics Platform"/>
            <consortium name="The Broad Institute Genome Sequencing Center for Infectious Disease"/>
            <person name="Wu L."/>
            <person name="Ma J."/>
        </authorList>
    </citation>
    <scope>NUCLEOTIDE SEQUENCE [LARGE SCALE GENOMIC DNA]</scope>
    <source>
        <strain evidence="3 4">JCM 9383</strain>
    </source>
</reference>
<dbReference type="PANTHER" id="PTHR33744">
    <property type="entry name" value="CARBOHYDRATE DIACID REGULATOR"/>
    <property type="match status" value="1"/>
</dbReference>
<dbReference type="InterPro" id="IPR051448">
    <property type="entry name" value="CdaR-like_regulators"/>
</dbReference>
<feature type="domain" description="PucR-like N-terminal" evidence="2">
    <location>
        <begin position="2"/>
        <end position="137"/>
    </location>
</feature>
<keyword evidence="4" id="KW-1185">Reference proteome</keyword>
<evidence type="ECO:0000313" key="4">
    <source>
        <dbReference type="Proteomes" id="UP001500979"/>
    </source>
</evidence>
<comment type="caution">
    <text evidence="3">The sequence shown here is derived from an EMBL/GenBank/DDBJ whole genome shotgun (WGS) entry which is preliminary data.</text>
</comment>
<proteinExistence type="predicted"/>
<protein>
    <submittedName>
        <fullName evidence="3">Helix-turn-helix domain-containing protein</fullName>
    </submittedName>
</protein>
<dbReference type="Gene3D" id="1.10.10.2840">
    <property type="entry name" value="PucR C-terminal helix-turn-helix domain"/>
    <property type="match status" value="1"/>
</dbReference>
<dbReference type="InterPro" id="IPR025736">
    <property type="entry name" value="PucR_C-HTH_dom"/>
</dbReference>